<evidence type="ECO:0000256" key="3">
    <source>
        <dbReference type="ARBA" id="ARBA00022630"/>
    </source>
</evidence>
<reference evidence="7 8" key="2">
    <citation type="submission" date="2023-06" db="EMBL/GenBank/DDBJ databases">
        <title>Identification and characterization of horizontal gene transfer across gut microbiota members of farm animals based on homology search.</title>
        <authorList>
            <person name="Schwarzerova J."/>
            <person name="Nykrynova M."/>
            <person name="Jureckova K."/>
            <person name="Cejkova D."/>
            <person name="Rychlik I."/>
        </authorList>
    </citation>
    <scope>NUCLEOTIDE SEQUENCE [LARGE SCALE GENOMIC DNA]</scope>
    <source>
        <strain evidence="7 8">105_WCHN</strain>
    </source>
</reference>
<dbReference type="RefSeq" id="WP_289561510.1">
    <property type="nucleotide sequence ID" value="NZ_JAUDEO010000126.1"/>
</dbReference>
<evidence type="ECO:0000256" key="5">
    <source>
        <dbReference type="ARBA" id="ARBA00023002"/>
    </source>
</evidence>
<protein>
    <submittedName>
        <fullName evidence="7">NAD(P)/FAD-dependent oxidoreductase</fullName>
        <ecNumber evidence="7">1.6.5.-</ecNumber>
    </submittedName>
</protein>
<accession>A0ABT7VPW8</accession>
<dbReference type="InterPro" id="IPR036188">
    <property type="entry name" value="FAD/NAD-bd_sf"/>
</dbReference>
<evidence type="ECO:0000256" key="2">
    <source>
        <dbReference type="ARBA" id="ARBA00005272"/>
    </source>
</evidence>
<dbReference type="PRINTS" id="PR00368">
    <property type="entry name" value="FADPNR"/>
</dbReference>
<evidence type="ECO:0000313" key="8">
    <source>
        <dbReference type="Proteomes" id="UP001529423"/>
    </source>
</evidence>
<dbReference type="EMBL" id="JAUDEO010000126">
    <property type="protein sequence ID" value="MDM8334762.1"/>
    <property type="molecule type" value="Genomic_DNA"/>
</dbReference>
<keyword evidence="5 7" id="KW-0560">Oxidoreductase</keyword>
<feature type="domain" description="FAD/NAD(P)-binding" evidence="6">
    <location>
        <begin position="3"/>
        <end position="324"/>
    </location>
</feature>
<keyword evidence="8" id="KW-1185">Reference proteome</keyword>
<comment type="caution">
    <text evidence="7">The sequence shown here is derived from an EMBL/GenBank/DDBJ whole genome shotgun (WGS) entry which is preliminary data.</text>
</comment>
<dbReference type="InterPro" id="IPR023753">
    <property type="entry name" value="FAD/NAD-binding_dom"/>
</dbReference>
<keyword evidence="3" id="KW-0285">Flavoprotein</keyword>
<sequence length="406" mass="43747">MKKIVVLGAGYAGLKTVVELQKKLKGQVEITLVDQNDYHYEATDLHEVASGNLPASKITFPISDVLNPQMTTLLLDRVTKVDPANRQVALANHAPLTYDYCVFALGFVSETFGIKGAKANSLPMTNVDEAVAIHDHIVAQMKDYRQSQDPNDLKIIICGAGFTGIELAGAVADARPRYAQLAGVTPDQVTIDIIDASKRLLPMFNDQLAAYGVNLLKKLNVQITTEALIQEIQPATVLYKGANDEEGTPLHKVTGNTIIWTTGVSGSPVVAESGLPQRRGRVMDSDHLTAPDDDQLYMAGDVSAVIPPAGKRPYPTTAQIALSMANYIAKDIAARVKGTSRPGAYTYKSLGTVASVGNTRAFGEASGHSFKGYPASVLKKIIMNKSLMELGGFKELFAKGRFDLYH</sequence>
<dbReference type="Proteomes" id="UP001529423">
    <property type="component" value="Unassembled WGS sequence"/>
</dbReference>
<evidence type="ECO:0000256" key="4">
    <source>
        <dbReference type="ARBA" id="ARBA00022827"/>
    </source>
</evidence>
<evidence type="ECO:0000313" key="7">
    <source>
        <dbReference type="EMBL" id="MDM8334762.1"/>
    </source>
</evidence>
<evidence type="ECO:0000259" key="6">
    <source>
        <dbReference type="Pfam" id="PF07992"/>
    </source>
</evidence>
<comment type="similarity">
    <text evidence="2">Belongs to the NADH dehydrogenase family.</text>
</comment>
<dbReference type="InterPro" id="IPR051169">
    <property type="entry name" value="NADH-Q_oxidoreductase"/>
</dbReference>
<dbReference type="Gene3D" id="3.50.50.100">
    <property type="match status" value="1"/>
</dbReference>
<dbReference type="Pfam" id="PF07992">
    <property type="entry name" value="Pyr_redox_2"/>
    <property type="match status" value="1"/>
</dbReference>
<dbReference type="EC" id="1.6.5.-" evidence="7"/>
<dbReference type="PRINTS" id="PR00411">
    <property type="entry name" value="PNDRDTASEI"/>
</dbReference>
<organism evidence="7 8">
    <name type="scientific">Limosilactobacillus panis</name>
    <dbReference type="NCBI Taxonomy" id="47493"/>
    <lineage>
        <taxon>Bacteria</taxon>
        <taxon>Bacillati</taxon>
        <taxon>Bacillota</taxon>
        <taxon>Bacilli</taxon>
        <taxon>Lactobacillales</taxon>
        <taxon>Lactobacillaceae</taxon>
        <taxon>Limosilactobacillus</taxon>
    </lineage>
</organism>
<comment type="cofactor">
    <cofactor evidence="1">
        <name>FAD</name>
        <dbReference type="ChEBI" id="CHEBI:57692"/>
    </cofactor>
</comment>
<reference evidence="8" key="1">
    <citation type="submission" date="2023-06" db="EMBL/GenBank/DDBJ databases">
        <title>Identification and characterization of horizontal gene transfer across gut microbiota members of farm animals based on homology search.</title>
        <authorList>
            <person name="Zeman M."/>
            <person name="Kubasova T."/>
            <person name="Jahodarova E."/>
            <person name="Nykrynova M."/>
            <person name="Rychlik I."/>
        </authorList>
    </citation>
    <scope>NUCLEOTIDE SEQUENCE [LARGE SCALE GENOMIC DNA]</scope>
    <source>
        <strain evidence="8">105_WCHN</strain>
    </source>
</reference>
<proteinExistence type="inferred from homology"/>
<keyword evidence="4" id="KW-0274">FAD</keyword>
<dbReference type="SUPFAM" id="SSF51905">
    <property type="entry name" value="FAD/NAD(P)-binding domain"/>
    <property type="match status" value="2"/>
</dbReference>
<reference evidence="7 8" key="3">
    <citation type="submission" date="2023-06" db="EMBL/GenBank/DDBJ databases">
        <authorList>
            <person name="Zeman M."/>
            <person name="Kubasova T."/>
            <person name="Jahodarova E."/>
            <person name="Nykrynova M."/>
            <person name="Rychlik I."/>
        </authorList>
    </citation>
    <scope>NUCLEOTIDE SEQUENCE [LARGE SCALE GENOMIC DNA]</scope>
    <source>
        <strain evidence="7 8">105_WCHN</strain>
    </source>
</reference>
<gene>
    <name evidence="7" type="ORF">QUW46_09405</name>
</gene>
<dbReference type="PANTHER" id="PTHR42913:SF3">
    <property type="entry name" value="64 KDA MITOCHONDRIAL NADH DEHYDROGENASE (EUROFUNG)"/>
    <property type="match status" value="1"/>
</dbReference>
<evidence type="ECO:0000256" key="1">
    <source>
        <dbReference type="ARBA" id="ARBA00001974"/>
    </source>
</evidence>
<name>A0ABT7VPW8_9LACO</name>
<dbReference type="PANTHER" id="PTHR42913">
    <property type="entry name" value="APOPTOSIS-INDUCING FACTOR 1"/>
    <property type="match status" value="1"/>
</dbReference>
<dbReference type="GO" id="GO:0016491">
    <property type="term" value="F:oxidoreductase activity"/>
    <property type="evidence" value="ECO:0007669"/>
    <property type="project" value="UniProtKB-KW"/>
</dbReference>